<dbReference type="AlphaFoldDB" id="A0A314U6J0"/>
<dbReference type="STRING" id="2094558.A0A314U6J0"/>
<evidence type="ECO:0000313" key="2">
    <source>
        <dbReference type="Proteomes" id="UP000250321"/>
    </source>
</evidence>
<dbReference type="PANTHER" id="PTHR45642:SF95">
    <property type="entry name" value="GDSL-LIKE LIPASE_ACYLHYDROLASE FAMILY PROTEIN, EXPRESSED"/>
    <property type="match status" value="1"/>
</dbReference>
<dbReference type="Gene3D" id="3.40.50.1110">
    <property type="entry name" value="SGNH hydrolase"/>
    <property type="match status" value="1"/>
</dbReference>
<dbReference type="Proteomes" id="UP000250321">
    <property type="component" value="Unassembled WGS sequence"/>
</dbReference>
<dbReference type="InterPro" id="IPR050592">
    <property type="entry name" value="GDSL_lipolytic_enzyme"/>
</dbReference>
<dbReference type="EMBL" id="PJQY01003984">
    <property type="protein sequence ID" value="PQM32965.1"/>
    <property type="molecule type" value="Genomic_DNA"/>
</dbReference>
<keyword evidence="2" id="KW-1185">Reference proteome</keyword>
<protein>
    <submittedName>
        <fullName evidence="1">GDSL esterase/lipase EXL3</fullName>
    </submittedName>
</protein>
<comment type="caution">
    <text evidence="1">The sequence shown here is derived from an EMBL/GenBank/DDBJ whole genome shotgun (WGS) entry which is preliminary data.</text>
</comment>
<gene>
    <name evidence="1" type="ORF">Pyn_26021</name>
</gene>
<dbReference type="PANTHER" id="PTHR45642">
    <property type="entry name" value="GDSL ESTERASE/LIPASE EXL3"/>
    <property type="match status" value="1"/>
</dbReference>
<name>A0A314U6J0_PRUYE</name>
<reference evidence="1 2" key="1">
    <citation type="submission" date="2018-02" db="EMBL/GenBank/DDBJ databases">
        <title>Draft genome of wild Prunus yedoensis var. nudiflora.</title>
        <authorList>
            <person name="Baek S."/>
            <person name="Kim J.-H."/>
            <person name="Choi K."/>
            <person name="Kim G.-B."/>
            <person name="Cho A."/>
            <person name="Jang H."/>
            <person name="Shin C.-H."/>
            <person name="Yu H.-J."/>
            <person name="Mun J.-H."/>
        </authorList>
    </citation>
    <scope>NUCLEOTIDE SEQUENCE [LARGE SCALE GENOMIC DNA]</scope>
    <source>
        <strain evidence="2">cv. Jeju island</strain>
        <tissue evidence="1">Leaf</tissue>
    </source>
</reference>
<proteinExistence type="predicted"/>
<evidence type="ECO:0000313" key="1">
    <source>
        <dbReference type="EMBL" id="PQM32965.1"/>
    </source>
</evidence>
<dbReference type="InterPro" id="IPR036514">
    <property type="entry name" value="SGNH_hydro_sf"/>
</dbReference>
<organism evidence="1 2">
    <name type="scientific">Prunus yedoensis var. nudiflora</name>
    <dbReference type="NCBI Taxonomy" id="2094558"/>
    <lineage>
        <taxon>Eukaryota</taxon>
        <taxon>Viridiplantae</taxon>
        <taxon>Streptophyta</taxon>
        <taxon>Embryophyta</taxon>
        <taxon>Tracheophyta</taxon>
        <taxon>Spermatophyta</taxon>
        <taxon>Magnoliopsida</taxon>
        <taxon>eudicotyledons</taxon>
        <taxon>Gunneridae</taxon>
        <taxon>Pentapetalae</taxon>
        <taxon>rosids</taxon>
        <taxon>fabids</taxon>
        <taxon>Rosales</taxon>
        <taxon>Rosaceae</taxon>
        <taxon>Amygdaloideae</taxon>
        <taxon>Amygdaleae</taxon>
        <taxon>Prunus</taxon>
    </lineage>
</organism>
<sequence length="63" mass="6857">MSSSDFFGNSIVDPGNNNNIKTTVKCNFPPYGRDFIGRKPTGRFSNGRVPSDLIGNLNTLCGF</sequence>
<dbReference type="GO" id="GO:0005576">
    <property type="term" value="C:extracellular region"/>
    <property type="evidence" value="ECO:0007669"/>
    <property type="project" value="TreeGrafter"/>
</dbReference>
<accession>A0A314U6J0</accession>
<dbReference type="OrthoDB" id="1600564at2759"/>